<organism evidence="9 10">
    <name type="scientific">Nonomuraea angiospora</name>
    <dbReference type="NCBI Taxonomy" id="46172"/>
    <lineage>
        <taxon>Bacteria</taxon>
        <taxon>Bacillati</taxon>
        <taxon>Actinomycetota</taxon>
        <taxon>Actinomycetes</taxon>
        <taxon>Streptosporangiales</taxon>
        <taxon>Streptosporangiaceae</taxon>
        <taxon>Nonomuraea</taxon>
    </lineage>
</organism>
<keyword evidence="3" id="KW-0813">Transport</keyword>
<dbReference type="RefSeq" id="WP_192783177.1">
    <property type="nucleotide sequence ID" value="NZ_JADBEK010000001.1"/>
</dbReference>
<dbReference type="PROSITE" id="PS00211">
    <property type="entry name" value="ABC_TRANSPORTER_1"/>
    <property type="match status" value="1"/>
</dbReference>
<accession>A0ABR9LM92</accession>
<evidence type="ECO:0000256" key="4">
    <source>
        <dbReference type="ARBA" id="ARBA00022475"/>
    </source>
</evidence>
<gene>
    <name evidence="9" type="ORF">H4W80_000034</name>
</gene>
<sequence>MSARLEVRDLTVHAGRPGQAPPILDRVSLTLDPGEVLAVVGESGSGKSMTAHSVLRMLPAGLHMHAEGLRLGDLDLLAASSRALDGVRGRRISMLYQQPKRMLDPTATVGSQVAEPLRRHLGMSRQAARRRVVELLAAVGIPDPDRRAGDHPHQMSGGMAQRVMIAMALAAHPDVLIADEPTTALDVTVEAQILRLIAAMQVETGMSVLFISHDVTTVASIADRIAVMYAGRIVEDGPAAEVITAAEHPYTQALLRCSTLQTDETGHLHTIPGNATSARAVSHGCRFRPRCAVAAGDGELGSHCDSEEPDLAGCGTRRNSRCWVTIGPRRQVPA</sequence>
<comment type="caution">
    <text evidence="9">The sequence shown here is derived from an EMBL/GenBank/DDBJ whole genome shotgun (WGS) entry which is preliminary data.</text>
</comment>
<dbReference type="Pfam" id="PF00005">
    <property type="entry name" value="ABC_tran"/>
    <property type="match status" value="1"/>
</dbReference>
<evidence type="ECO:0000256" key="6">
    <source>
        <dbReference type="ARBA" id="ARBA00022840"/>
    </source>
</evidence>
<dbReference type="Proteomes" id="UP000633509">
    <property type="component" value="Unassembled WGS sequence"/>
</dbReference>
<keyword evidence="6 9" id="KW-0067">ATP-binding</keyword>
<dbReference type="EMBL" id="JADBEK010000001">
    <property type="protein sequence ID" value="MBE1581776.1"/>
    <property type="molecule type" value="Genomic_DNA"/>
</dbReference>
<evidence type="ECO:0000313" key="10">
    <source>
        <dbReference type="Proteomes" id="UP000633509"/>
    </source>
</evidence>
<dbReference type="PROSITE" id="PS50893">
    <property type="entry name" value="ABC_TRANSPORTER_2"/>
    <property type="match status" value="1"/>
</dbReference>
<comment type="similarity">
    <text evidence="2">Belongs to the ABC transporter superfamily.</text>
</comment>
<keyword evidence="7" id="KW-0472">Membrane</keyword>
<name>A0ABR9LM92_9ACTN</name>
<reference evidence="9 10" key="1">
    <citation type="submission" date="2020-10" db="EMBL/GenBank/DDBJ databases">
        <title>Sequencing the genomes of 1000 actinobacteria strains.</title>
        <authorList>
            <person name="Klenk H.-P."/>
        </authorList>
    </citation>
    <scope>NUCLEOTIDE SEQUENCE [LARGE SCALE GENOMIC DNA]</scope>
    <source>
        <strain evidence="9 10">DSM 43173</strain>
    </source>
</reference>
<keyword evidence="4" id="KW-1003">Cell membrane</keyword>
<dbReference type="SUPFAM" id="SSF52540">
    <property type="entry name" value="P-loop containing nucleoside triphosphate hydrolases"/>
    <property type="match status" value="1"/>
</dbReference>
<dbReference type="NCBIfam" id="TIGR01727">
    <property type="entry name" value="oligo_HPY"/>
    <property type="match status" value="1"/>
</dbReference>
<dbReference type="InterPro" id="IPR003439">
    <property type="entry name" value="ABC_transporter-like_ATP-bd"/>
</dbReference>
<protein>
    <submittedName>
        <fullName evidence="9">Peptide/nickel transport system ATP-binding protein</fullName>
    </submittedName>
</protein>
<comment type="subcellular location">
    <subcellularLocation>
        <location evidence="1">Cell membrane</location>
        <topology evidence="1">Peripheral membrane protein</topology>
    </subcellularLocation>
</comment>
<dbReference type="InterPro" id="IPR013563">
    <property type="entry name" value="Oligopep_ABC_C"/>
</dbReference>
<dbReference type="InterPro" id="IPR003593">
    <property type="entry name" value="AAA+_ATPase"/>
</dbReference>
<dbReference type="SMART" id="SM00382">
    <property type="entry name" value="AAA"/>
    <property type="match status" value="1"/>
</dbReference>
<dbReference type="GO" id="GO:0005524">
    <property type="term" value="F:ATP binding"/>
    <property type="evidence" value="ECO:0007669"/>
    <property type="project" value="UniProtKB-KW"/>
</dbReference>
<dbReference type="InterPro" id="IPR017871">
    <property type="entry name" value="ABC_transporter-like_CS"/>
</dbReference>
<dbReference type="Pfam" id="PF08352">
    <property type="entry name" value="oligo_HPY"/>
    <property type="match status" value="1"/>
</dbReference>
<evidence type="ECO:0000256" key="3">
    <source>
        <dbReference type="ARBA" id="ARBA00022448"/>
    </source>
</evidence>
<evidence type="ECO:0000313" key="9">
    <source>
        <dbReference type="EMBL" id="MBE1581776.1"/>
    </source>
</evidence>
<dbReference type="CDD" id="cd03257">
    <property type="entry name" value="ABC_NikE_OppD_transporters"/>
    <property type="match status" value="1"/>
</dbReference>
<feature type="domain" description="ABC transporter" evidence="8">
    <location>
        <begin position="5"/>
        <end position="255"/>
    </location>
</feature>
<dbReference type="PANTHER" id="PTHR43297">
    <property type="entry name" value="OLIGOPEPTIDE TRANSPORT ATP-BINDING PROTEIN APPD"/>
    <property type="match status" value="1"/>
</dbReference>
<proteinExistence type="inferred from homology"/>
<keyword evidence="5" id="KW-0547">Nucleotide-binding</keyword>
<evidence type="ECO:0000256" key="2">
    <source>
        <dbReference type="ARBA" id="ARBA00005417"/>
    </source>
</evidence>
<dbReference type="Gene3D" id="3.40.50.300">
    <property type="entry name" value="P-loop containing nucleotide triphosphate hydrolases"/>
    <property type="match status" value="1"/>
</dbReference>
<evidence type="ECO:0000256" key="1">
    <source>
        <dbReference type="ARBA" id="ARBA00004202"/>
    </source>
</evidence>
<evidence type="ECO:0000256" key="5">
    <source>
        <dbReference type="ARBA" id="ARBA00022741"/>
    </source>
</evidence>
<dbReference type="InterPro" id="IPR027417">
    <property type="entry name" value="P-loop_NTPase"/>
</dbReference>
<dbReference type="InterPro" id="IPR050388">
    <property type="entry name" value="ABC_Ni/Peptide_Import"/>
</dbReference>
<evidence type="ECO:0000259" key="8">
    <source>
        <dbReference type="PROSITE" id="PS50893"/>
    </source>
</evidence>
<keyword evidence="10" id="KW-1185">Reference proteome</keyword>
<dbReference type="PANTHER" id="PTHR43297:SF2">
    <property type="entry name" value="DIPEPTIDE TRANSPORT ATP-BINDING PROTEIN DPPD"/>
    <property type="match status" value="1"/>
</dbReference>
<evidence type="ECO:0000256" key="7">
    <source>
        <dbReference type="ARBA" id="ARBA00023136"/>
    </source>
</evidence>